<dbReference type="Gene3D" id="3.40.50.1010">
    <property type="entry name" value="5'-nuclease"/>
    <property type="match status" value="1"/>
</dbReference>
<name>A0ABN2QA65_9MICO</name>
<evidence type="ECO:0008006" key="3">
    <source>
        <dbReference type="Google" id="ProtNLM"/>
    </source>
</evidence>
<dbReference type="RefSeq" id="WP_157413338.1">
    <property type="nucleotide sequence ID" value="NZ_BAAAMK010000002.1"/>
</dbReference>
<reference evidence="1 2" key="1">
    <citation type="journal article" date="2019" name="Int. J. Syst. Evol. Microbiol.">
        <title>The Global Catalogue of Microorganisms (GCM) 10K type strain sequencing project: providing services to taxonomists for standard genome sequencing and annotation.</title>
        <authorList>
            <consortium name="The Broad Institute Genomics Platform"/>
            <consortium name="The Broad Institute Genome Sequencing Center for Infectious Disease"/>
            <person name="Wu L."/>
            <person name="Ma J."/>
        </authorList>
    </citation>
    <scope>NUCLEOTIDE SEQUENCE [LARGE SCALE GENOMIC DNA]</scope>
    <source>
        <strain evidence="1 2">JCM 13584</strain>
    </source>
</reference>
<protein>
    <recommendedName>
        <fullName evidence="3">Type II toxin-antitoxin system VapC family toxin</fullName>
    </recommendedName>
</protein>
<accession>A0ABN2QA65</accession>
<sequence length="133" mass="14752">MTRYAIDAEAALQIIRDDLAVHPGHQLVAPSVLRSHVLSQLYRDVREGRLEERAGRDQLERLAELKMRLLGDRVSRSTAWKLAARLDWSDTTLAEYLAVATLQADALITADPRLIVAAEGLVPLATLDDLSRA</sequence>
<comment type="caution">
    <text evidence="1">The sequence shown here is derived from an EMBL/GenBank/DDBJ whole genome shotgun (WGS) entry which is preliminary data.</text>
</comment>
<organism evidence="1 2">
    <name type="scientific">Agromyces allii</name>
    <dbReference type="NCBI Taxonomy" id="393607"/>
    <lineage>
        <taxon>Bacteria</taxon>
        <taxon>Bacillati</taxon>
        <taxon>Actinomycetota</taxon>
        <taxon>Actinomycetes</taxon>
        <taxon>Micrococcales</taxon>
        <taxon>Microbacteriaceae</taxon>
        <taxon>Agromyces</taxon>
    </lineage>
</organism>
<keyword evidence="2" id="KW-1185">Reference proteome</keyword>
<gene>
    <name evidence="1" type="ORF">GCM10009717_13100</name>
</gene>
<proteinExistence type="predicted"/>
<evidence type="ECO:0000313" key="1">
    <source>
        <dbReference type="EMBL" id="GAA1948131.1"/>
    </source>
</evidence>
<evidence type="ECO:0000313" key="2">
    <source>
        <dbReference type="Proteomes" id="UP001499954"/>
    </source>
</evidence>
<dbReference type="Proteomes" id="UP001499954">
    <property type="component" value="Unassembled WGS sequence"/>
</dbReference>
<dbReference type="EMBL" id="BAAAMK010000002">
    <property type="protein sequence ID" value="GAA1948131.1"/>
    <property type="molecule type" value="Genomic_DNA"/>
</dbReference>